<evidence type="ECO:0000313" key="2">
    <source>
        <dbReference type="EMBL" id="MBA8877478.1"/>
    </source>
</evidence>
<evidence type="ECO:0000256" key="1">
    <source>
        <dbReference type="SAM" id="SignalP"/>
    </source>
</evidence>
<dbReference type="RefSeq" id="WP_182548143.1">
    <property type="nucleotide sequence ID" value="NZ_JACGXN010000001.1"/>
</dbReference>
<sequence>MKSHLTFAALLLATTLAVPALAHDHSAMAKDGAAKMQKHEATDAVKVGNLVFAGAFTRATLPGAKVGGGYISITNEAKEADRLLGGSSPVAARVEVHEMKMDGEVMKMRKFAGGVEIPAGGTVELEPGGMHLMLLEIKQPLKQGEDVPVTLEFEKAGKVELKLHVEAAGATSMEHGQ</sequence>
<feature type="chain" id="PRO_5032558842" description="Copper chaperone PCu(A)C" evidence="1">
    <location>
        <begin position="23"/>
        <end position="177"/>
    </location>
</feature>
<proteinExistence type="predicted"/>
<dbReference type="Proteomes" id="UP000549052">
    <property type="component" value="Unassembled WGS sequence"/>
</dbReference>
<name>A0A839EGG7_9HYPH</name>
<gene>
    <name evidence="2" type="ORF">FHW16_001160</name>
</gene>
<dbReference type="SUPFAM" id="SSF110087">
    <property type="entry name" value="DR1885-like metal-binding protein"/>
    <property type="match status" value="1"/>
</dbReference>
<dbReference type="Pfam" id="PF04314">
    <property type="entry name" value="PCuAC"/>
    <property type="match status" value="1"/>
</dbReference>
<dbReference type="PANTHER" id="PTHR36302">
    <property type="entry name" value="BLR7088 PROTEIN"/>
    <property type="match status" value="1"/>
</dbReference>
<dbReference type="InterPro" id="IPR007410">
    <property type="entry name" value="LpqE-like"/>
</dbReference>
<keyword evidence="1" id="KW-0732">Signal</keyword>
<keyword evidence="3" id="KW-1185">Reference proteome</keyword>
<accession>A0A839EGG7</accession>
<dbReference type="AlphaFoldDB" id="A0A839EGG7"/>
<reference evidence="2 3" key="1">
    <citation type="submission" date="2020-07" db="EMBL/GenBank/DDBJ databases">
        <title>Genomic Encyclopedia of Type Strains, Phase IV (KMG-V): Genome sequencing to study the core and pangenomes of soil and plant-associated prokaryotes.</title>
        <authorList>
            <person name="Whitman W."/>
        </authorList>
    </citation>
    <scope>NUCLEOTIDE SEQUENCE [LARGE SCALE GENOMIC DNA]</scope>
    <source>
        <strain evidence="2 3">AN3</strain>
    </source>
</reference>
<organism evidence="2 3">
    <name type="scientific">Phyllobacterium myrsinacearum</name>
    <dbReference type="NCBI Taxonomy" id="28101"/>
    <lineage>
        <taxon>Bacteria</taxon>
        <taxon>Pseudomonadati</taxon>
        <taxon>Pseudomonadota</taxon>
        <taxon>Alphaproteobacteria</taxon>
        <taxon>Hyphomicrobiales</taxon>
        <taxon>Phyllobacteriaceae</taxon>
        <taxon>Phyllobacterium</taxon>
    </lineage>
</organism>
<feature type="signal peptide" evidence="1">
    <location>
        <begin position="1"/>
        <end position="22"/>
    </location>
</feature>
<protein>
    <recommendedName>
        <fullName evidence="4">Copper chaperone PCu(A)C</fullName>
    </recommendedName>
</protein>
<dbReference type="PANTHER" id="PTHR36302:SF1">
    <property type="entry name" value="COPPER CHAPERONE PCU(A)C"/>
    <property type="match status" value="1"/>
</dbReference>
<dbReference type="EMBL" id="JACGXN010000001">
    <property type="protein sequence ID" value="MBA8877478.1"/>
    <property type="molecule type" value="Genomic_DNA"/>
</dbReference>
<evidence type="ECO:0000313" key="3">
    <source>
        <dbReference type="Proteomes" id="UP000549052"/>
    </source>
</evidence>
<dbReference type="InterPro" id="IPR058248">
    <property type="entry name" value="Lxx211020-like"/>
</dbReference>
<dbReference type="InterPro" id="IPR036182">
    <property type="entry name" value="PCuAC_sf"/>
</dbReference>
<dbReference type="Gene3D" id="2.60.40.1890">
    <property type="entry name" value="PCu(A)C copper chaperone"/>
    <property type="match status" value="1"/>
</dbReference>
<evidence type="ECO:0008006" key="4">
    <source>
        <dbReference type="Google" id="ProtNLM"/>
    </source>
</evidence>
<comment type="caution">
    <text evidence="2">The sequence shown here is derived from an EMBL/GenBank/DDBJ whole genome shotgun (WGS) entry which is preliminary data.</text>
</comment>